<feature type="compositionally biased region" description="Pro residues" evidence="1">
    <location>
        <begin position="374"/>
        <end position="386"/>
    </location>
</feature>
<feature type="region of interest" description="Disordered" evidence="1">
    <location>
        <begin position="345"/>
        <end position="437"/>
    </location>
</feature>
<proteinExistence type="predicted"/>
<dbReference type="NCBIfam" id="TIGR01640">
    <property type="entry name" value="F_box_assoc_1"/>
    <property type="match status" value="1"/>
</dbReference>
<reference evidence="3" key="1">
    <citation type="submission" date="2023-07" db="EMBL/GenBank/DDBJ databases">
        <title>A chromosome-level genome assembly of Lolium multiflorum.</title>
        <authorList>
            <person name="Chen Y."/>
            <person name="Copetti D."/>
            <person name="Kolliker R."/>
            <person name="Studer B."/>
        </authorList>
    </citation>
    <scope>NUCLEOTIDE SEQUENCE</scope>
    <source>
        <strain evidence="3">02402/16</strain>
        <tissue evidence="3">Leaf</tissue>
    </source>
</reference>
<keyword evidence="4" id="KW-1185">Reference proteome</keyword>
<dbReference type="InterPro" id="IPR013187">
    <property type="entry name" value="F-box-assoc_dom_typ3"/>
</dbReference>
<organism evidence="3 4">
    <name type="scientific">Lolium multiflorum</name>
    <name type="common">Italian ryegrass</name>
    <name type="synonym">Lolium perenne subsp. multiflorum</name>
    <dbReference type="NCBI Taxonomy" id="4521"/>
    <lineage>
        <taxon>Eukaryota</taxon>
        <taxon>Viridiplantae</taxon>
        <taxon>Streptophyta</taxon>
        <taxon>Embryophyta</taxon>
        <taxon>Tracheophyta</taxon>
        <taxon>Spermatophyta</taxon>
        <taxon>Magnoliopsida</taxon>
        <taxon>Liliopsida</taxon>
        <taxon>Poales</taxon>
        <taxon>Poaceae</taxon>
        <taxon>BOP clade</taxon>
        <taxon>Pooideae</taxon>
        <taxon>Poodae</taxon>
        <taxon>Poeae</taxon>
        <taxon>Poeae Chloroplast Group 2 (Poeae type)</taxon>
        <taxon>Loliodinae</taxon>
        <taxon>Loliinae</taxon>
        <taxon>Lolium</taxon>
    </lineage>
</organism>
<dbReference type="Proteomes" id="UP001231189">
    <property type="component" value="Unassembled WGS sequence"/>
</dbReference>
<feature type="compositionally biased region" description="Basic residues" evidence="1">
    <location>
        <begin position="360"/>
        <end position="369"/>
    </location>
</feature>
<protein>
    <recommendedName>
        <fullName evidence="2">F-box associated beta-propeller type 3 domain-containing protein</fullName>
    </recommendedName>
</protein>
<name>A0AAD8QQB4_LOLMU</name>
<feature type="compositionally biased region" description="Basic residues" evidence="1">
    <location>
        <begin position="396"/>
        <end position="406"/>
    </location>
</feature>
<comment type="caution">
    <text evidence="3">The sequence shown here is derived from an EMBL/GenBank/DDBJ whole genome shotgun (WGS) entry which is preliminary data.</text>
</comment>
<accession>A0AAD8QQB4</accession>
<dbReference type="SUPFAM" id="SSF81383">
    <property type="entry name" value="F-box domain"/>
    <property type="match status" value="1"/>
</dbReference>
<dbReference type="PANTHER" id="PTHR31672">
    <property type="entry name" value="BNACNNG10540D PROTEIN"/>
    <property type="match status" value="1"/>
</dbReference>
<dbReference type="Pfam" id="PF08268">
    <property type="entry name" value="FBA_3"/>
    <property type="match status" value="1"/>
</dbReference>
<dbReference type="PANTHER" id="PTHR31672:SF13">
    <property type="entry name" value="F-BOX PROTEIN CPR30-LIKE"/>
    <property type="match status" value="1"/>
</dbReference>
<evidence type="ECO:0000313" key="3">
    <source>
        <dbReference type="EMBL" id="KAK1607088.1"/>
    </source>
</evidence>
<gene>
    <name evidence="3" type="ORF">QYE76_030761</name>
</gene>
<evidence type="ECO:0000313" key="4">
    <source>
        <dbReference type="Proteomes" id="UP001231189"/>
    </source>
</evidence>
<dbReference type="InterPro" id="IPR017451">
    <property type="entry name" value="F-box-assoc_interact_dom"/>
</dbReference>
<dbReference type="AlphaFoldDB" id="A0AAD8QQB4"/>
<dbReference type="InterPro" id="IPR036047">
    <property type="entry name" value="F-box-like_dom_sf"/>
</dbReference>
<feature type="compositionally biased region" description="Low complexity" evidence="1">
    <location>
        <begin position="522"/>
        <end position="537"/>
    </location>
</feature>
<dbReference type="EMBL" id="JAUUTY010000007">
    <property type="protein sequence ID" value="KAK1607088.1"/>
    <property type="molecule type" value="Genomic_DNA"/>
</dbReference>
<sequence>MVTEVLSYLPAKSVSRFHAVSRSWRAALSSAPFIELHRRRANKPGELKLLFVREKKLYNRPVYFYTWQPRGAVRKLTPYKFHFPLLITKHLHGLVLVYTVEGYHVCNPSTGASLALPDSQLPAKMIRRPTWRTPLPCYNAVAYGLGYCSATKLYKVVRVFSSDDEHGGKIGPNCCEVLVLGALLYWRPSARQPPACFVKDWGSGSVVFVNGRLHFLSRDGGIIAFHVSRETFCSVEPPPNSSRALIKMTELDGCLCVFHGNFDYGDPYEVWLLTNYKQRRWKKLCRFDPNTWTESEWQQLVSSWIAPLATYTGENKQKKIMLVTGTCKVFAVDIPNGSTPEILFSFEEAERKPNIPRPQGRPRSRRPPRRAAGAPPPPPPPPPPSPAAAAGESRRAKPRRCWRRRISLPPRVSRARRGGSPPSREEARRQPPGPAQLRPLGAVWAAAGAAVASPDGRVPWPAAALVGSGLVGPDLGLAGPGRFRSSSGWPGVSGCVPDAPPLLSLAGCFRAGSGPGGPRPNPGRSGLSESGSPSSLRATSWSRWGDVLASYLGRGSLGWLSTAATPAAAVCSPSDQLVVLVQVCSRAGDGGLRGAANLGSWTPREGFGRTLRQPARVSCG</sequence>
<evidence type="ECO:0000256" key="1">
    <source>
        <dbReference type="SAM" id="MobiDB-lite"/>
    </source>
</evidence>
<feature type="region of interest" description="Disordered" evidence="1">
    <location>
        <begin position="510"/>
        <end position="538"/>
    </location>
</feature>
<dbReference type="InterPro" id="IPR050796">
    <property type="entry name" value="SCF_F-box_component"/>
</dbReference>
<evidence type="ECO:0000259" key="2">
    <source>
        <dbReference type="Pfam" id="PF08268"/>
    </source>
</evidence>
<feature type="domain" description="F-box associated beta-propeller type 3" evidence="2">
    <location>
        <begin position="84"/>
        <end position="296"/>
    </location>
</feature>